<dbReference type="OrthoDB" id="6162476at2759"/>
<proteinExistence type="predicted"/>
<name>A0A232ENJ3_9HYME</name>
<dbReference type="Proteomes" id="UP000215335">
    <property type="component" value="Unassembled WGS sequence"/>
</dbReference>
<evidence type="ECO:0000313" key="1">
    <source>
        <dbReference type="EMBL" id="OXU19896.1"/>
    </source>
</evidence>
<sequence>MPRTIIISDVISTMEILVCETNPIEIEYPSWSRTTTPVSITSDVSISDNSPYQSRSSNIYCSPSPLTRHRFLAAPYSGTGYLPTIIRPQTYTRNISAIKDIETITDNLSDKSSNSD</sequence>
<keyword evidence="2" id="KW-1185">Reference proteome</keyword>
<organism evidence="1 2">
    <name type="scientific">Trichomalopsis sarcophagae</name>
    <dbReference type="NCBI Taxonomy" id="543379"/>
    <lineage>
        <taxon>Eukaryota</taxon>
        <taxon>Metazoa</taxon>
        <taxon>Ecdysozoa</taxon>
        <taxon>Arthropoda</taxon>
        <taxon>Hexapoda</taxon>
        <taxon>Insecta</taxon>
        <taxon>Pterygota</taxon>
        <taxon>Neoptera</taxon>
        <taxon>Endopterygota</taxon>
        <taxon>Hymenoptera</taxon>
        <taxon>Apocrita</taxon>
        <taxon>Proctotrupomorpha</taxon>
        <taxon>Chalcidoidea</taxon>
        <taxon>Pteromalidae</taxon>
        <taxon>Pteromalinae</taxon>
        <taxon>Trichomalopsis</taxon>
    </lineage>
</organism>
<dbReference type="EMBL" id="NNAY01003158">
    <property type="protein sequence ID" value="OXU19896.1"/>
    <property type="molecule type" value="Genomic_DNA"/>
</dbReference>
<dbReference type="AlphaFoldDB" id="A0A232ENJ3"/>
<comment type="caution">
    <text evidence="1">The sequence shown here is derived from an EMBL/GenBank/DDBJ whole genome shotgun (WGS) entry which is preliminary data.</text>
</comment>
<evidence type="ECO:0000313" key="2">
    <source>
        <dbReference type="Proteomes" id="UP000215335"/>
    </source>
</evidence>
<protein>
    <submittedName>
        <fullName evidence="1">Uncharacterized protein</fullName>
    </submittedName>
</protein>
<gene>
    <name evidence="1" type="ORF">TSAR_013623</name>
</gene>
<reference evidence="1 2" key="1">
    <citation type="journal article" date="2017" name="Curr. Biol.">
        <title>The Evolution of Venom by Co-option of Single-Copy Genes.</title>
        <authorList>
            <person name="Martinson E.O."/>
            <person name="Mrinalini"/>
            <person name="Kelkar Y.D."/>
            <person name="Chang C.H."/>
            <person name="Werren J.H."/>
        </authorList>
    </citation>
    <scope>NUCLEOTIDE SEQUENCE [LARGE SCALE GENOMIC DNA]</scope>
    <source>
        <strain evidence="1 2">Alberta</strain>
        <tissue evidence="1">Whole body</tissue>
    </source>
</reference>
<accession>A0A232ENJ3</accession>